<evidence type="ECO:0000313" key="2">
    <source>
        <dbReference type="Proteomes" id="UP001060215"/>
    </source>
</evidence>
<reference evidence="1 2" key="1">
    <citation type="journal article" date="2022" name="Plant J.">
        <title>Chromosome-level genome of Camellia lanceoleosa provides a valuable resource for understanding genome evolution and self-incompatibility.</title>
        <authorList>
            <person name="Gong W."/>
            <person name="Xiao S."/>
            <person name="Wang L."/>
            <person name="Liao Z."/>
            <person name="Chang Y."/>
            <person name="Mo W."/>
            <person name="Hu G."/>
            <person name="Li W."/>
            <person name="Zhao G."/>
            <person name="Zhu H."/>
            <person name="Hu X."/>
            <person name="Ji K."/>
            <person name="Xiang X."/>
            <person name="Song Q."/>
            <person name="Yuan D."/>
            <person name="Jin S."/>
            <person name="Zhang L."/>
        </authorList>
    </citation>
    <scope>NUCLEOTIDE SEQUENCE [LARGE SCALE GENOMIC DNA]</scope>
    <source>
        <strain evidence="1">SQ_2022a</strain>
    </source>
</reference>
<gene>
    <name evidence="1" type="ORF">LOK49_LG01G03417</name>
</gene>
<dbReference type="EMBL" id="CM045758">
    <property type="protein sequence ID" value="KAI8032107.1"/>
    <property type="molecule type" value="Genomic_DNA"/>
</dbReference>
<accession>A0ACC0J355</accession>
<name>A0ACC0J355_9ERIC</name>
<proteinExistence type="predicted"/>
<dbReference type="Proteomes" id="UP001060215">
    <property type="component" value="Chromosome 1"/>
</dbReference>
<evidence type="ECO:0000313" key="1">
    <source>
        <dbReference type="EMBL" id="KAI8032107.1"/>
    </source>
</evidence>
<keyword evidence="2" id="KW-1185">Reference proteome</keyword>
<sequence>MVFQGPINYKILDNDSDTTPGTTTIFSRSLLLIFGPLVYISTSGPNPIMVQPLPFQLGTSFGAIPAGTVQLGSGLTGGSPGSGFHPRNIDIRIRTGSLMPSATVDQREPADYDNRKDWKVAFKSTTVPLGDFGKNTEVNGKITNVKGGKTFANVVKQGRGEDISWLKVLVSEDGSDWLDRTMFVRLKSLSLVGRLETLMNNFNPNFSIRFGCGNIVLILFGSKVELDKDFSSVAVIIQDLCAEVRSWGEECALEPSRLVWLHCFGIPFYLWNLSTFQRIGNLWGDFIRVDSLDSKSLVCGRILVHTRVMESIRSMVYVECNNKQFAVSVLEGQVSTDFAEEMEQKWGLSLYAEHRSKSSVVGGRSKNTQRPEVAVGNDEERVALESVEDGISGSTVGVVNKVHSKANLQLRGGIKGRKNPLPVEPIRGVSRLQGQKSRHQLTCTKKGATLTAAIATFSLASSSKSDSSRGRIILNEAQASVQLGKALGIDFDAQEDVVRSKIFELERNDLARIEQRRNQQGR</sequence>
<organism evidence="1 2">
    <name type="scientific">Camellia lanceoleosa</name>
    <dbReference type="NCBI Taxonomy" id="1840588"/>
    <lineage>
        <taxon>Eukaryota</taxon>
        <taxon>Viridiplantae</taxon>
        <taxon>Streptophyta</taxon>
        <taxon>Embryophyta</taxon>
        <taxon>Tracheophyta</taxon>
        <taxon>Spermatophyta</taxon>
        <taxon>Magnoliopsida</taxon>
        <taxon>eudicotyledons</taxon>
        <taxon>Gunneridae</taxon>
        <taxon>Pentapetalae</taxon>
        <taxon>asterids</taxon>
        <taxon>Ericales</taxon>
        <taxon>Theaceae</taxon>
        <taxon>Camellia</taxon>
    </lineage>
</organism>
<protein>
    <submittedName>
        <fullName evidence="1">Ubiquitin-like domain-containing protein CIP73</fullName>
    </submittedName>
</protein>
<comment type="caution">
    <text evidence="1">The sequence shown here is derived from an EMBL/GenBank/DDBJ whole genome shotgun (WGS) entry which is preliminary data.</text>
</comment>